<feature type="region of interest" description="Disordered" evidence="1">
    <location>
        <begin position="52"/>
        <end position="85"/>
    </location>
</feature>
<dbReference type="EMBL" id="JAINUG010000398">
    <property type="protein sequence ID" value="KAJ8372514.1"/>
    <property type="molecule type" value="Genomic_DNA"/>
</dbReference>
<protein>
    <submittedName>
        <fullName evidence="2">Uncharacterized protein</fullName>
    </submittedName>
</protein>
<dbReference type="Proteomes" id="UP001221898">
    <property type="component" value="Unassembled WGS sequence"/>
</dbReference>
<evidence type="ECO:0000313" key="3">
    <source>
        <dbReference type="Proteomes" id="UP001221898"/>
    </source>
</evidence>
<name>A0AAD7W279_9TELE</name>
<sequence length="85" mass="9144">MTAQGHRYVVEVAECLVVCGLILYRACSGLTGDQRGTSSHVEQKKRGAADITEFDAVAQPQGSDSSADNIAMEKQTSNDLSLVWK</sequence>
<proteinExistence type="predicted"/>
<accession>A0AAD7W279</accession>
<dbReference type="AlphaFoldDB" id="A0AAD7W279"/>
<gene>
    <name evidence="2" type="ORF">AAFF_G00281650</name>
</gene>
<evidence type="ECO:0000256" key="1">
    <source>
        <dbReference type="SAM" id="MobiDB-lite"/>
    </source>
</evidence>
<comment type="caution">
    <text evidence="2">The sequence shown here is derived from an EMBL/GenBank/DDBJ whole genome shotgun (WGS) entry which is preliminary data.</text>
</comment>
<reference evidence="2" key="1">
    <citation type="journal article" date="2023" name="Science">
        <title>Genome structures resolve the early diversification of teleost fishes.</title>
        <authorList>
            <person name="Parey E."/>
            <person name="Louis A."/>
            <person name="Montfort J."/>
            <person name="Bouchez O."/>
            <person name="Roques C."/>
            <person name="Iampietro C."/>
            <person name="Lluch J."/>
            <person name="Castinel A."/>
            <person name="Donnadieu C."/>
            <person name="Desvignes T."/>
            <person name="Floi Bucao C."/>
            <person name="Jouanno E."/>
            <person name="Wen M."/>
            <person name="Mejri S."/>
            <person name="Dirks R."/>
            <person name="Jansen H."/>
            <person name="Henkel C."/>
            <person name="Chen W.J."/>
            <person name="Zahm M."/>
            <person name="Cabau C."/>
            <person name="Klopp C."/>
            <person name="Thompson A.W."/>
            <person name="Robinson-Rechavi M."/>
            <person name="Braasch I."/>
            <person name="Lecointre G."/>
            <person name="Bobe J."/>
            <person name="Postlethwait J.H."/>
            <person name="Berthelot C."/>
            <person name="Roest Crollius H."/>
            <person name="Guiguen Y."/>
        </authorList>
    </citation>
    <scope>NUCLEOTIDE SEQUENCE</scope>
    <source>
        <strain evidence="2">NC1722</strain>
    </source>
</reference>
<organism evidence="2 3">
    <name type="scientific">Aldrovandia affinis</name>
    <dbReference type="NCBI Taxonomy" id="143900"/>
    <lineage>
        <taxon>Eukaryota</taxon>
        <taxon>Metazoa</taxon>
        <taxon>Chordata</taxon>
        <taxon>Craniata</taxon>
        <taxon>Vertebrata</taxon>
        <taxon>Euteleostomi</taxon>
        <taxon>Actinopterygii</taxon>
        <taxon>Neopterygii</taxon>
        <taxon>Teleostei</taxon>
        <taxon>Notacanthiformes</taxon>
        <taxon>Halosauridae</taxon>
        <taxon>Aldrovandia</taxon>
    </lineage>
</organism>
<feature type="compositionally biased region" description="Polar residues" evidence="1">
    <location>
        <begin position="60"/>
        <end position="85"/>
    </location>
</feature>
<evidence type="ECO:0000313" key="2">
    <source>
        <dbReference type="EMBL" id="KAJ8372514.1"/>
    </source>
</evidence>
<keyword evidence="3" id="KW-1185">Reference proteome</keyword>